<dbReference type="GeneID" id="66961938"/>
<dbReference type="EMBL" id="JWHT01000037">
    <property type="protein sequence ID" value="KIU23055.1"/>
    <property type="molecule type" value="Genomic_DNA"/>
</dbReference>
<dbReference type="SUPFAM" id="SSF50249">
    <property type="entry name" value="Nucleic acid-binding proteins"/>
    <property type="match status" value="1"/>
</dbReference>
<dbReference type="InterPro" id="IPR019844">
    <property type="entry name" value="CSD_CS"/>
</dbReference>
<reference evidence="9 13" key="4">
    <citation type="submission" date="2019-07" db="EMBL/GenBank/DDBJ databases">
        <title>Genome sequence of Weissella cibaria GK1.</title>
        <authorList>
            <person name="Choi H.-J."/>
        </authorList>
    </citation>
    <scope>NUCLEOTIDE SEQUENCE [LARGE SCALE GENOMIC DNA]</scope>
    <source>
        <strain evidence="9 13">GK1</strain>
    </source>
</reference>
<dbReference type="Proteomes" id="UP000244870">
    <property type="component" value="Chromosome"/>
</dbReference>
<evidence type="ECO:0000313" key="9">
    <source>
        <dbReference type="EMBL" id="TVV27902.1"/>
    </source>
</evidence>
<accession>A0A0D1JD21</accession>
<evidence type="ECO:0000313" key="5">
    <source>
        <dbReference type="EMBL" id="AWF96175.1"/>
    </source>
</evidence>
<dbReference type="EMBL" id="JWHU01000035">
    <property type="protein sequence ID" value="KIU19453.1"/>
    <property type="molecule type" value="Genomic_DNA"/>
</dbReference>
<dbReference type="AlphaFoldDB" id="A0A0D1JD21"/>
<evidence type="ECO:0000313" key="6">
    <source>
        <dbReference type="EMBL" id="KIU19453.1"/>
    </source>
</evidence>
<dbReference type="Proteomes" id="UP000032287">
    <property type="component" value="Unassembled WGS sequence"/>
</dbReference>
<dbReference type="EMBL" id="NDXJ01000009">
    <property type="protein sequence ID" value="OSP89201.1"/>
    <property type="molecule type" value="Genomic_DNA"/>
</dbReference>
<dbReference type="Gene3D" id="2.40.50.140">
    <property type="entry name" value="Nucleic acid-binding proteins"/>
    <property type="match status" value="1"/>
</dbReference>
<evidence type="ECO:0000256" key="2">
    <source>
        <dbReference type="ARBA" id="ARBA00022490"/>
    </source>
</evidence>
<dbReference type="Pfam" id="PF00313">
    <property type="entry name" value="CSD"/>
    <property type="match status" value="1"/>
</dbReference>
<dbReference type="GO" id="GO:0003676">
    <property type="term" value="F:nucleic acid binding"/>
    <property type="evidence" value="ECO:0007669"/>
    <property type="project" value="InterPro"/>
</dbReference>
<dbReference type="Proteomes" id="UP000320012">
    <property type="component" value="Unassembled WGS sequence"/>
</dbReference>
<dbReference type="OrthoDB" id="9805039at2"/>
<dbReference type="GO" id="GO:0005737">
    <property type="term" value="C:cytoplasm"/>
    <property type="evidence" value="ECO:0007669"/>
    <property type="project" value="UniProtKB-SubCell"/>
</dbReference>
<dbReference type="Proteomes" id="UP000032289">
    <property type="component" value="Unassembled WGS sequence"/>
</dbReference>
<proteinExistence type="predicted"/>
<dbReference type="InterPro" id="IPR012340">
    <property type="entry name" value="NA-bd_OB-fold"/>
</dbReference>
<dbReference type="PANTHER" id="PTHR11544">
    <property type="entry name" value="COLD SHOCK DOMAIN CONTAINING PROTEINS"/>
    <property type="match status" value="1"/>
</dbReference>
<sequence>MEKIEGYVKTWNADNGFGFIELKGEEDVFVHFSAIETPRVRDLEVGEPVKLVVVQGVRGPQAAAVEVKVTGEA</sequence>
<dbReference type="PIRSF" id="PIRSF002599">
    <property type="entry name" value="Cold_shock_A"/>
    <property type="match status" value="1"/>
</dbReference>
<dbReference type="EMBL" id="VNHC01000002">
    <property type="protein sequence ID" value="TVV27902.1"/>
    <property type="molecule type" value="Genomic_DNA"/>
</dbReference>
<dbReference type="PATRIC" id="fig|137591.24.peg.1626"/>
<reference evidence="8 11" key="2">
    <citation type="submission" date="2017-04" db="EMBL/GenBank/DDBJ databases">
        <title>The genome sequence of Weissella cibaria isolated from wild Drosophila.</title>
        <authorList>
            <person name="Ricks N.J."/>
            <person name="Carroll C."/>
            <person name="Walters A."/>
            <person name="Newell P.D."/>
            <person name="Chaston J.M."/>
        </authorList>
    </citation>
    <scope>NUCLEOTIDE SEQUENCE [LARGE SCALE GENOMIC DNA]</scope>
    <source>
        <strain evidence="8 11">DmW_103</strain>
    </source>
</reference>
<evidence type="ECO:0000256" key="3">
    <source>
        <dbReference type="RuleBase" id="RU000408"/>
    </source>
</evidence>
<dbReference type="Proteomes" id="UP000193588">
    <property type="component" value="Unassembled WGS sequence"/>
</dbReference>
<reference evidence="6 10" key="1">
    <citation type="journal article" date="2015" name="Microbiology (Mosc.)">
        <title>Genomics of the Weissella cibaria species with an examination of its metabolic traits.</title>
        <authorList>
            <person name="Lynch K.M."/>
            <person name="Lucid A."/>
            <person name="Arendt E.K."/>
            <person name="Sleator R.D."/>
            <person name="Lucey B."/>
            <person name="Coffey A."/>
        </authorList>
    </citation>
    <scope>NUCLEOTIDE SEQUENCE [LARGE SCALE GENOMIC DNA]</scope>
    <source>
        <strain evidence="7">AB3b</strain>
        <strain evidence="6 10">MG1</strain>
    </source>
</reference>
<dbReference type="STRING" id="137591.AO080_05390"/>
<keyword evidence="10" id="KW-1185">Reference proteome</keyword>
<name>A0A0D1JD21_9LACO</name>
<keyword evidence="2" id="KW-0963">Cytoplasm</keyword>
<evidence type="ECO:0000259" key="4">
    <source>
        <dbReference type="PROSITE" id="PS51857"/>
    </source>
</evidence>
<dbReference type="KEGG" id="wcb:AO080_05390"/>
<reference evidence="5 12" key="3">
    <citation type="submission" date="2017-04" db="EMBL/GenBank/DDBJ databases">
        <title>Weissella cibaria strain m2 complete genome.</title>
        <authorList>
            <person name="Pan Q."/>
            <person name="Tan M."/>
            <person name="Yao F."/>
            <person name="Su S."/>
        </authorList>
    </citation>
    <scope>NUCLEOTIDE SEQUENCE [LARGE SCALE GENOMIC DNA]</scope>
    <source>
        <strain evidence="5 12">M2</strain>
    </source>
</reference>
<dbReference type="InterPro" id="IPR002059">
    <property type="entry name" value="CSP_DNA-bd"/>
</dbReference>
<feature type="domain" description="CSD" evidence="4">
    <location>
        <begin position="3"/>
        <end position="67"/>
    </location>
</feature>
<dbReference type="InterPro" id="IPR012156">
    <property type="entry name" value="Cold_shock_CspA"/>
</dbReference>
<evidence type="ECO:0000256" key="1">
    <source>
        <dbReference type="ARBA" id="ARBA00004496"/>
    </source>
</evidence>
<evidence type="ECO:0000313" key="7">
    <source>
        <dbReference type="EMBL" id="KIU23055.1"/>
    </source>
</evidence>
<dbReference type="EMBL" id="CP020928">
    <property type="protein sequence ID" value="AWF96175.1"/>
    <property type="molecule type" value="Genomic_DNA"/>
</dbReference>
<evidence type="ECO:0000313" key="10">
    <source>
        <dbReference type="Proteomes" id="UP000032287"/>
    </source>
</evidence>
<dbReference type="PROSITE" id="PS00352">
    <property type="entry name" value="CSD_1"/>
    <property type="match status" value="1"/>
</dbReference>
<organism evidence="6 10">
    <name type="scientific">Weissella cibaria</name>
    <dbReference type="NCBI Taxonomy" id="137591"/>
    <lineage>
        <taxon>Bacteria</taxon>
        <taxon>Bacillati</taxon>
        <taxon>Bacillota</taxon>
        <taxon>Bacilli</taxon>
        <taxon>Lactobacillales</taxon>
        <taxon>Lactobacillaceae</taxon>
        <taxon>Weissella</taxon>
    </lineage>
</organism>
<dbReference type="SMART" id="SM00357">
    <property type="entry name" value="CSP"/>
    <property type="match status" value="1"/>
</dbReference>
<dbReference type="RefSeq" id="WP_010373382.1">
    <property type="nucleotide sequence ID" value="NZ_CABJFA010000004.1"/>
</dbReference>
<evidence type="ECO:0000313" key="13">
    <source>
        <dbReference type="Proteomes" id="UP000320012"/>
    </source>
</evidence>
<evidence type="ECO:0000313" key="8">
    <source>
        <dbReference type="EMBL" id="OSP89201.1"/>
    </source>
</evidence>
<evidence type="ECO:0000313" key="12">
    <source>
        <dbReference type="Proteomes" id="UP000244870"/>
    </source>
</evidence>
<evidence type="ECO:0000313" key="11">
    <source>
        <dbReference type="Proteomes" id="UP000193588"/>
    </source>
</evidence>
<comment type="subcellular location">
    <subcellularLocation>
        <location evidence="1 3">Cytoplasm</location>
    </subcellularLocation>
</comment>
<gene>
    <name evidence="6" type="primary">cspB</name>
    <name evidence="7" type="ORF">ab3b_01662</name>
    <name evidence="5" type="ORF">B6254_1793</name>
    <name evidence="8" type="ORF">B9D04_06485</name>
    <name evidence="9" type="ORF">FO435_08395</name>
    <name evidence="6" type="ORF">QX99_01934</name>
</gene>
<dbReference type="InterPro" id="IPR011129">
    <property type="entry name" value="CSD"/>
</dbReference>
<dbReference type="InterPro" id="IPR050181">
    <property type="entry name" value="Cold_shock_domain"/>
</dbReference>
<dbReference type="PRINTS" id="PR00050">
    <property type="entry name" value="COLDSHOCK"/>
</dbReference>
<protein>
    <submittedName>
        <fullName evidence="9">Cold shock domain-containing protein</fullName>
    </submittedName>
    <submittedName>
        <fullName evidence="5">Cold shock protein CspB</fullName>
    </submittedName>
    <submittedName>
        <fullName evidence="8">Cold-shock protein</fullName>
    </submittedName>
    <submittedName>
        <fullName evidence="6">CspB protein</fullName>
    </submittedName>
</protein>
<dbReference type="eggNOG" id="COG1278">
    <property type="taxonomic scope" value="Bacteria"/>
</dbReference>
<dbReference type="PROSITE" id="PS51857">
    <property type="entry name" value="CSD_2"/>
    <property type="match status" value="1"/>
</dbReference>